<feature type="compositionally biased region" description="Polar residues" evidence="13">
    <location>
        <begin position="396"/>
        <end position="415"/>
    </location>
</feature>
<feature type="compositionally biased region" description="Basic residues" evidence="13">
    <location>
        <begin position="133"/>
        <end position="143"/>
    </location>
</feature>
<dbReference type="Pfam" id="PF00072">
    <property type="entry name" value="Response_reg"/>
    <property type="match status" value="1"/>
</dbReference>
<dbReference type="Gene3D" id="1.10.10.60">
    <property type="entry name" value="Homeodomain-like"/>
    <property type="match status" value="1"/>
</dbReference>
<evidence type="ECO:0000256" key="5">
    <source>
        <dbReference type="ARBA" id="ARBA00023012"/>
    </source>
</evidence>
<evidence type="ECO:0000256" key="10">
    <source>
        <dbReference type="ARBA" id="ARBA00023242"/>
    </source>
</evidence>
<evidence type="ECO:0000256" key="8">
    <source>
        <dbReference type="ARBA" id="ARBA00023159"/>
    </source>
</evidence>
<keyword evidence="6 11" id="KW-0805">Transcription regulation</keyword>
<keyword evidence="5 11" id="KW-0902">Two-component regulatory system</keyword>
<evidence type="ECO:0000256" key="7">
    <source>
        <dbReference type="ARBA" id="ARBA00023125"/>
    </source>
</evidence>
<dbReference type="Proteomes" id="UP001157006">
    <property type="component" value="Chromosome 2"/>
</dbReference>
<dbReference type="GO" id="GO:0003677">
    <property type="term" value="F:DNA binding"/>
    <property type="evidence" value="ECO:0007669"/>
    <property type="project" value="UniProtKB-KW"/>
</dbReference>
<dbReference type="PIRSF" id="PIRSF036392">
    <property type="entry name" value="RR_ARR_type-B"/>
    <property type="match status" value="1"/>
</dbReference>
<dbReference type="NCBIfam" id="TIGR01557">
    <property type="entry name" value="myb_SHAQKYF"/>
    <property type="match status" value="1"/>
</dbReference>
<feature type="compositionally biased region" description="Low complexity" evidence="13">
    <location>
        <begin position="432"/>
        <end position="443"/>
    </location>
</feature>
<proteinExistence type="inferred from homology"/>
<dbReference type="Pfam" id="PF00249">
    <property type="entry name" value="Myb_DNA-binding"/>
    <property type="match status" value="1"/>
</dbReference>
<evidence type="ECO:0000313" key="16">
    <source>
        <dbReference type="EMBL" id="CAI8599569.1"/>
    </source>
</evidence>
<dbReference type="SUPFAM" id="SSF46689">
    <property type="entry name" value="Homeodomain-like"/>
    <property type="match status" value="1"/>
</dbReference>
<name>A0AAV0ZPE1_VICFA</name>
<dbReference type="EMBL" id="OX451737">
    <property type="protein sequence ID" value="CAI8599569.1"/>
    <property type="molecule type" value="Genomic_DNA"/>
</dbReference>
<gene>
    <name evidence="16" type="ORF">VFH_II180920</name>
</gene>
<dbReference type="InterPro" id="IPR045279">
    <property type="entry name" value="ARR-like"/>
</dbReference>
<dbReference type="InterPro" id="IPR001789">
    <property type="entry name" value="Sig_transdc_resp-reg_receiver"/>
</dbReference>
<feature type="region of interest" description="Disordered" evidence="13">
    <location>
        <begin position="133"/>
        <end position="202"/>
    </location>
</feature>
<dbReference type="InterPro" id="IPR001005">
    <property type="entry name" value="SANT/Myb"/>
</dbReference>
<evidence type="ECO:0000256" key="4">
    <source>
        <dbReference type="ARBA" id="ARBA00022864"/>
    </source>
</evidence>
<keyword evidence="8 11" id="KW-0010">Activator</keyword>
<sequence length="679" mass="74389">MVMDDSTDLFPIGMRVLAVDDDPTCLKVLETLLRRCEYHVTTTSQAIMALNMLRENKDKFDLVISDVHMPDMDGFKLLELVGLEMDLPVIMLSAYGDTKLVMKGISHGACDYLLKPVRLEELKNIWQHVIRKKKSDSKGKNKTSKPDNATSDSCSGLRSAGTENSDENGRLAKKRKDQDEDEDEDKENGNDNEDPSAQKKPRVVWSVELHRKFVAAVNHLGIDKAVPKKILDMMNVENITRENVASHLQKYRLYLKRISCVANQQASMVAALGSADQSYLRMGGSGHFHNNAFRSFSPSGIISNLNSPAGLNGHGFSPSGLLQLGQSQSLNNSSGDQFKFQSAITPVNQNILQGMPMSIGYDHLQNSKGAISLQNMNTDVKPTFPIPSQFPDQRPRVTTSSFHPPSLGISNNALMSETRPEGKRGIGIGYESSSSSSLASQHSEFYPEGKRGIGIGYESSSSSSLPSQHSDFSFSMLDQGRRTDNWSSAVQLSGIQTNSFPSSECFRQTPISPSDNVASLPLQGVYPGGQTHCSLADMHSQGGIFTSPPEYINSNLPFQGWEDHNQDAPYHSNVTCGSINSLPPVNGAIVPLGQTTTNSTLHRSMDTKFCDSIQMKHSGFAECSTSRQPRANIVSQQQFSNNLGSLEYLASSMMEQEQDKMKLLGGDFICDSYSGGVSL</sequence>
<dbReference type="AlphaFoldDB" id="A0AAV0ZPE1"/>
<evidence type="ECO:0000256" key="11">
    <source>
        <dbReference type="PIRNR" id="PIRNR036392"/>
    </source>
</evidence>
<feature type="domain" description="HTH myb-type" evidence="15">
    <location>
        <begin position="197"/>
        <end position="256"/>
    </location>
</feature>
<feature type="domain" description="Response regulatory" evidence="14">
    <location>
        <begin position="15"/>
        <end position="130"/>
    </location>
</feature>
<evidence type="ECO:0000259" key="15">
    <source>
        <dbReference type="PROSITE" id="PS51294"/>
    </source>
</evidence>
<dbReference type="InterPro" id="IPR017930">
    <property type="entry name" value="Myb_dom"/>
</dbReference>
<keyword evidence="4" id="KW-0932">Cytokinin signaling pathway</keyword>
<dbReference type="GO" id="GO:0003700">
    <property type="term" value="F:DNA-binding transcription factor activity"/>
    <property type="evidence" value="ECO:0007669"/>
    <property type="project" value="UniProtKB-UniRule"/>
</dbReference>
<keyword evidence="17" id="KW-1185">Reference proteome</keyword>
<dbReference type="SUPFAM" id="SSF52172">
    <property type="entry name" value="CheY-like"/>
    <property type="match status" value="1"/>
</dbReference>
<feature type="modified residue" description="4-aspartylphosphate" evidence="12">
    <location>
        <position position="66"/>
    </location>
</feature>
<comment type="similarity">
    <text evidence="2">Belongs to the ARR family. Type-B subfamily.</text>
</comment>
<dbReference type="GO" id="GO:0005634">
    <property type="term" value="C:nucleus"/>
    <property type="evidence" value="ECO:0007669"/>
    <property type="project" value="UniProtKB-SubCell"/>
</dbReference>
<evidence type="ECO:0000259" key="14">
    <source>
        <dbReference type="PROSITE" id="PS50110"/>
    </source>
</evidence>
<dbReference type="Gene3D" id="3.40.50.2300">
    <property type="match status" value="1"/>
</dbReference>
<comment type="function">
    <text evidence="11">Transcriptional activator that binds specific DNA sequence.</text>
</comment>
<evidence type="ECO:0000256" key="6">
    <source>
        <dbReference type="ARBA" id="ARBA00023015"/>
    </source>
</evidence>
<dbReference type="InterPro" id="IPR011006">
    <property type="entry name" value="CheY-like_superfamily"/>
</dbReference>
<evidence type="ECO:0000256" key="9">
    <source>
        <dbReference type="ARBA" id="ARBA00023163"/>
    </source>
</evidence>
<feature type="compositionally biased region" description="Acidic residues" evidence="13">
    <location>
        <begin position="179"/>
        <end position="194"/>
    </location>
</feature>
<dbReference type="SMART" id="SM00448">
    <property type="entry name" value="REC"/>
    <property type="match status" value="1"/>
</dbReference>
<keyword evidence="7 11" id="KW-0238">DNA-binding</keyword>
<organism evidence="16 17">
    <name type="scientific">Vicia faba</name>
    <name type="common">Broad bean</name>
    <name type="synonym">Faba vulgaris</name>
    <dbReference type="NCBI Taxonomy" id="3906"/>
    <lineage>
        <taxon>Eukaryota</taxon>
        <taxon>Viridiplantae</taxon>
        <taxon>Streptophyta</taxon>
        <taxon>Embryophyta</taxon>
        <taxon>Tracheophyta</taxon>
        <taxon>Spermatophyta</taxon>
        <taxon>Magnoliopsida</taxon>
        <taxon>eudicotyledons</taxon>
        <taxon>Gunneridae</taxon>
        <taxon>Pentapetalae</taxon>
        <taxon>rosids</taxon>
        <taxon>fabids</taxon>
        <taxon>Fabales</taxon>
        <taxon>Fabaceae</taxon>
        <taxon>Papilionoideae</taxon>
        <taxon>50 kb inversion clade</taxon>
        <taxon>NPAAA clade</taxon>
        <taxon>Hologalegina</taxon>
        <taxon>IRL clade</taxon>
        <taxon>Fabeae</taxon>
        <taxon>Vicia</taxon>
    </lineage>
</organism>
<dbReference type="GO" id="GO:0009736">
    <property type="term" value="P:cytokinin-activated signaling pathway"/>
    <property type="evidence" value="ECO:0007669"/>
    <property type="project" value="UniProtKB-KW"/>
</dbReference>
<dbReference type="FunFam" id="1.10.10.60:FF:000007">
    <property type="entry name" value="Two-component response regulator"/>
    <property type="match status" value="1"/>
</dbReference>
<keyword evidence="10 11" id="KW-0539">Nucleus</keyword>
<protein>
    <recommendedName>
        <fullName evidence="11">Two-component response regulator</fullName>
    </recommendedName>
</protein>
<feature type="compositionally biased region" description="Polar residues" evidence="13">
    <location>
        <begin position="146"/>
        <end position="156"/>
    </location>
</feature>
<dbReference type="GO" id="GO:0000160">
    <property type="term" value="P:phosphorelay signal transduction system"/>
    <property type="evidence" value="ECO:0007669"/>
    <property type="project" value="UniProtKB-KW"/>
</dbReference>
<evidence type="ECO:0000256" key="2">
    <source>
        <dbReference type="ARBA" id="ARBA00006015"/>
    </source>
</evidence>
<dbReference type="InterPro" id="IPR017053">
    <property type="entry name" value="Response_reg_B-typ_pln"/>
</dbReference>
<dbReference type="InterPro" id="IPR006447">
    <property type="entry name" value="Myb_dom_plants"/>
</dbReference>
<reference evidence="16 17" key="1">
    <citation type="submission" date="2023-01" db="EMBL/GenBank/DDBJ databases">
        <authorList>
            <person name="Kreplak J."/>
        </authorList>
    </citation>
    <scope>NUCLEOTIDE SEQUENCE [LARGE SCALE GENOMIC DNA]</scope>
</reference>
<accession>A0AAV0ZPE1</accession>
<dbReference type="CDD" id="cd17584">
    <property type="entry name" value="REC_typeB_ARR-like"/>
    <property type="match status" value="1"/>
</dbReference>
<dbReference type="PANTHER" id="PTHR43874:SF7">
    <property type="entry name" value="TWO-COMPONENT RESPONSE REGULATOR ARR10"/>
    <property type="match status" value="1"/>
</dbReference>
<evidence type="ECO:0000256" key="12">
    <source>
        <dbReference type="PROSITE-ProRule" id="PRU00169"/>
    </source>
</evidence>
<keyword evidence="3 12" id="KW-0597">Phosphoprotein</keyword>
<keyword evidence="9 11" id="KW-0804">Transcription</keyword>
<dbReference type="InterPro" id="IPR009057">
    <property type="entry name" value="Homeodomain-like_sf"/>
</dbReference>
<dbReference type="PROSITE" id="PS51294">
    <property type="entry name" value="HTH_MYB"/>
    <property type="match status" value="1"/>
</dbReference>
<comment type="subcellular location">
    <subcellularLocation>
        <location evidence="1 11">Nucleus</location>
    </subcellularLocation>
</comment>
<evidence type="ECO:0000313" key="17">
    <source>
        <dbReference type="Proteomes" id="UP001157006"/>
    </source>
</evidence>
<dbReference type="PROSITE" id="PS50110">
    <property type="entry name" value="RESPONSE_REGULATORY"/>
    <property type="match status" value="1"/>
</dbReference>
<evidence type="ECO:0000256" key="3">
    <source>
        <dbReference type="ARBA" id="ARBA00022553"/>
    </source>
</evidence>
<evidence type="ECO:0000256" key="1">
    <source>
        <dbReference type="ARBA" id="ARBA00004123"/>
    </source>
</evidence>
<evidence type="ECO:0000256" key="13">
    <source>
        <dbReference type="SAM" id="MobiDB-lite"/>
    </source>
</evidence>
<dbReference type="PANTHER" id="PTHR43874">
    <property type="entry name" value="TWO-COMPONENT RESPONSE REGULATOR"/>
    <property type="match status" value="1"/>
</dbReference>
<feature type="region of interest" description="Disordered" evidence="13">
    <location>
        <begin position="388"/>
        <end position="444"/>
    </location>
</feature>